<dbReference type="Proteomes" id="UP000625283">
    <property type="component" value="Unassembled WGS sequence"/>
</dbReference>
<keyword evidence="4" id="KW-1185">Reference proteome</keyword>
<name>A0ABS1R3C9_9SPHI</name>
<dbReference type="InterPro" id="IPR006311">
    <property type="entry name" value="TAT_signal"/>
</dbReference>
<dbReference type="InterPro" id="IPR053850">
    <property type="entry name" value="Glyco_hydro_123_N_2"/>
</dbReference>
<reference evidence="3 4" key="1">
    <citation type="submission" date="2021-01" db="EMBL/GenBank/DDBJ databases">
        <title>C459-1 draft genome sequence.</title>
        <authorList>
            <person name="Zhang X.-F."/>
        </authorList>
    </citation>
    <scope>NUCLEOTIDE SEQUENCE [LARGE SCALE GENOMIC DNA]</scope>
    <source>
        <strain evidence="4">C459-1</strain>
    </source>
</reference>
<dbReference type="EMBL" id="JAERTY010000005">
    <property type="protein sequence ID" value="MBL1409158.1"/>
    <property type="molecule type" value="Genomic_DNA"/>
</dbReference>
<evidence type="ECO:0000313" key="4">
    <source>
        <dbReference type="Proteomes" id="UP000625283"/>
    </source>
</evidence>
<feature type="domain" description="Glycoside hydrolase 123 catalytic" evidence="1">
    <location>
        <begin position="324"/>
        <end position="513"/>
    </location>
</feature>
<protein>
    <submittedName>
        <fullName evidence="3">DUF4091 domain-containing protein</fullName>
    </submittedName>
</protein>
<comment type="caution">
    <text evidence="3">The sequence shown here is derived from an EMBL/GenBank/DDBJ whole genome shotgun (WGS) entry which is preliminary data.</text>
</comment>
<dbReference type="Pfam" id="PF22680">
    <property type="entry name" value="Glyco_hydro_123_N_2"/>
    <property type="match status" value="1"/>
</dbReference>
<evidence type="ECO:0000259" key="2">
    <source>
        <dbReference type="Pfam" id="PF22680"/>
    </source>
</evidence>
<dbReference type="InterPro" id="IPR025150">
    <property type="entry name" value="GH123_cat"/>
</dbReference>
<sequence length="562" mass="64280">MNKDINRRRFIKNTAVFGTSAFLLGSNTYACKEDKAIEITDIDSAKRRHVLSIVNSSTKVLPDDILGNSNSVTLAGASNEVESFQIVIRSTEAIDEVKVEMEHLKNGVHQISGLRWRQVGYVYVSTFDGHPNVQDVAGLLPGWYPDPLLERDSVKVLQNTSNVIWVDCPIPKGTAPGVYVGEIRVHIGKVVERVTVSMEVFGFELPDRSTLPTLFSLSLEFLDSVYPNFDRLLRSKWFNFIAENRLAPTDMYINLSSEEAKLKISSEEYALYINNLNGFVLYPITSTWEDRNASAEELIARFESNRPYIDTMIRMGYVEKGNGVFYGFDENDTSHFETMKEVHKHIKSVYPTIPIATTSMHINSVELLEDLEIDILVLHITDGIYTNRFADQVRATGRKVWGYISLQPYHPMPNWRIENPFLDSRVLLSAMAYHQRFDGFLYWGLNQYNKIGWKYPNTLAKNTNLKLNLSITTPTDEYKWLHGDGILLYPGEDGPISSIRMENIRKGLEEYEYYCLLEKKFGKAEAHSWATRIAPSMEQFSDNTQQYLHVKKQIADRLMNGS</sequence>
<dbReference type="Pfam" id="PF13320">
    <property type="entry name" value="GH123_cat"/>
    <property type="match status" value="1"/>
</dbReference>
<dbReference type="PROSITE" id="PS51318">
    <property type="entry name" value="TAT"/>
    <property type="match status" value="1"/>
</dbReference>
<dbReference type="RefSeq" id="WP_202102914.1">
    <property type="nucleotide sequence ID" value="NZ_JAERTY010000005.1"/>
</dbReference>
<accession>A0ABS1R3C9</accession>
<evidence type="ECO:0000313" key="3">
    <source>
        <dbReference type="EMBL" id="MBL1409158.1"/>
    </source>
</evidence>
<organism evidence="3 4">
    <name type="scientific">Sphingobacterium faecale</name>
    <dbReference type="NCBI Taxonomy" id="2803775"/>
    <lineage>
        <taxon>Bacteria</taxon>
        <taxon>Pseudomonadati</taxon>
        <taxon>Bacteroidota</taxon>
        <taxon>Sphingobacteriia</taxon>
        <taxon>Sphingobacteriales</taxon>
        <taxon>Sphingobacteriaceae</taxon>
        <taxon>Sphingobacterium</taxon>
    </lineage>
</organism>
<proteinExistence type="predicted"/>
<gene>
    <name evidence="3" type="ORF">JKG61_10380</name>
</gene>
<feature type="domain" description="Glycoside hydrolase 123 N-terminal" evidence="2">
    <location>
        <begin position="69"/>
        <end position="186"/>
    </location>
</feature>
<evidence type="ECO:0000259" key="1">
    <source>
        <dbReference type="Pfam" id="PF13320"/>
    </source>
</evidence>